<dbReference type="GO" id="GO:0004181">
    <property type="term" value="F:metallocarboxypeptidase activity"/>
    <property type="evidence" value="ECO:0007669"/>
    <property type="project" value="UniProtKB-UniRule"/>
</dbReference>
<dbReference type="Gene3D" id="1.10.1370.30">
    <property type="match status" value="1"/>
</dbReference>
<dbReference type="PANTHER" id="PTHR34217:SF1">
    <property type="entry name" value="CARBOXYPEPTIDASE 1"/>
    <property type="match status" value="1"/>
</dbReference>
<evidence type="ECO:0000256" key="9">
    <source>
        <dbReference type="PIRSR" id="PIRSR006615-1"/>
    </source>
</evidence>
<dbReference type="FunFam" id="1.10.1370.30:FF:000003">
    <property type="entry name" value="Thermostable carboxypeptidase 1"/>
    <property type="match status" value="1"/>
</dbReference>
<feature type="active site" description="Proton donor/acceptor" evidence="10">
    <location>
        <position position="267"/>
    </location>
</feature>
<dbReference type="EC" id="3.4.17.19" evidence="8"/>
<dbReference type="PROSITE" id="PS52034">
    <property type="entry name" value="PEPTIDASE_M32"/>
    <property type="match status" value="1"/>
</dbReference>
<dbReference type="GO" id="GO:0006508">
    <property type="term" value="P:proteolysis"/>
    <property type="evidence" value="ECO:0007669"/>
    <property type="project" value="UniProtKB-UniRule"/>
</dbReference>
<evidence type="ECO:0000256" key="7">
    <source>
        <dbReference type="ARBA" id="ARBA00061580"/>
    </source>
</evidence>
<keyword evidence="9" id="KW-0862">Zinc</keyword>
<keyword evidence="5 8" id="KW-0482">Metalloprotease</keyword>
<evidence type="ECO:0000256" key="4">
    <source>
        <dbReference type="ARBA" id="ARBA00022801"/>
    </source>
</evidence>
<comment type="catalytic activity">
    <reaction evidence="6 8">
        <text>Release of a C-terminal amino acid with broad specificity, except for -Pro.</text>
        <dbReference type="EC" id="3.4.17.19"/>
    </reaction>
</comment>
<dbReference type="PRINTS" id="PR00998">
    <property type="entry name" value="CRBOXYPTASET"/>
</dbReference>
<dbReference type="Pfam" id="PF02074">
    <property type="entry name" value="Peptidase_M32"/>
    <property type="match status" value="1"/>
</dbReference>
<comment type="caution">
    <text evidence="12">The sequence shown here is derived from an EMBL/GenBank/DDBJ whole genome shotgun (WGS) entry which is preliminary data.</text>
</comment>
<feature type="binding site" evidence="9">
    <location>
        <position position="266"/>
    </location>
    <ligand>
        <name>Zn(2+)</name>
        <dbReference type="ChEBI" id="CHEBI:29105"/>
        <note>catalytic</note>
    </ligand>
</feature>
<keyword evidence="13" id="KW-1185">Reference proteome</keyword>
<accession>A0A135L3K7</accession>
<evidence type="ECO:0000256" key="10">
    <source>
        <dbReference type="PIRSR" id="PIRSR006615-2"/>
    </source>
</evidence>
<evidence type="ECO:0000256" key="3">
    <source>
        <dbReference type="ARBA" id="ARBA00022723"/>
    </source>
</evidence>
<dbReference type="RefSeq" id="WP_068724262.1">
    <property type="nucleotide sequence ID" value="NZ_LSKU01000001.1"/>
</dbReference>
<evidence type="ECO:0000256" key="5">
    <source>
        <dbReference type="ARBA" id="ARBA00023049"/>
    </source>
</evidence>
<dbReference type="OrthoDB" id="9772308at2"/>
<evidence type="ECO:0000313" key="12">
    <source>
        <dbReference type="EMBL" id="KXG43582.1"/>
    </source>
</evidence>
<comment type="similarity">
    <text evidence="7 8">Belongs to the peptidase M32 family.</text>
</comment>
<gene>
    <name evidence="12" type="ORF">U473_05815</name>
</gene>
<name>A0A135L3K7_9BACI</name>
<dbReference type="PIRSF" id="PIRSF006615">
    <property type="entry name" value="Zn_crbxpep_Taq"/>
    <property type="match status" value="1"/>
</dbReference>
<reference evidence="12 13" key="1">
    <citation type="submission" date="2016-02" db="EMBL/GenBank/DDBJ databases">
        <title>Draft Genome for Tepidibacillus decaturensis nov. sp. Strain Z9, an Anaerobic, Moderately Thermophilic and Heterotrophic Bacterium from Deep Subsurface of the Illinois Basin, USA.</title>
        <authorList>
            <person name="Dong Y."/>
            <person name="Chang J.Y."/>
            <person name="Sanford R."/>
            <person name="Fouke B.W."/>
        </authorList>
    </citation>
    <scope>NUCLEOTIDE SEQUENCE [LARGE SCALE GENOMIC DNA]</scope>
    <source>
        <strain evidence="12 13">Z9</strain>
    </source>
</reference>
<dbReference type="PANTHER" id="PTHR34217">
    <property type="entry name" value="METAL-DEPENDENT CARBOXYPEPTIDASE"/>
    <property type="match status" value="1"/>
</dbReference>
<keyword evidence="1 8" id="KW-0121">Carboxypeptidase</keyword>
<dbReference type="CDD" id="cd06460">
    <property type="entry name" value="M32_Taq"/>
    <property type="match status" value="1"/>
</dbReference>
<evidence type="ECO:0000256" key="8">
    <source>
        <dbReference type="PIRNR" id="PIRNR006615"/>
    </source>
</evidence>
<sequence length="502" mass="58647">MSSKIEEQVKRFYELVKKIKSYNEAINVMYWDLRTGAPKNGVEGRSEVIGMLSSEVFQMKTSSVMEQLLNQLSKHEEELDQITQKSVHLLKKELYRDKKIPKDKYQEYVVLVSNAESVWEEAKKKNDFSLFKPYLEKIVKFNQEFIELWGYEGNKYNALLDQYEPGMTVEQLDPIFKDLKDALVPLIQKVAKAAPVDTSFLKKEYDPHQQKELCQFILRKMGYDFEAGRLDETVHPFQITLNRGDARVTTKFEKNDLTTALFGTMHEGGHAQYEQNISKDLEKTPLAEGSSMGIHESQSRFWENMIGRNSLFWDAYYEYLVSYFPEQLGNIPKEDFYRAVNEMKPSLIRTEADELTYNFHIMIRYEIEKGLINGTIKVEELPTIWKEKMQEYLGIVPNTDAEGVLQDVHWSGGMIGYFPTYALGNIYAAQFYHQLKLELPNFNELLQKGDLIPIKNWLDDKIHRFGKAKTPNELLKDVTHESLNAKYLIEYLTEKVKDIYQV</sequence>
<dbReference type="SUPFAM" id="SSF55486">
    <property type="entry name" value="Metalloproteases ('zincins'), catalytic domain"/>
    <property type="match status" value="1"/>
</dbReference>
<feature type="binding site" evidence="9">
    <location>
        <position position="296"/>
    </location>
    <ligand>
        <name>Zn(2+)</name>
        <dbReference type="ChEBI" id="CHEBI:29105"/>
        <note>catalytic</note>
    </ligand>
</feature>
<evidence type="ECO:0000313" key="13">
    <source>
        <dbReference type="Proteomes" id="UP000070352"/>
    </source>
</evidence>
<comment type="cofactor">
    <cofactor evidence="9">
        <name>Zn(2+)</name>
        <dbReference type="ChEBI" id="CHEBI:29105"/>
    </cofactor>
    <text evidence="9">Binds 1 zinc ion per subunit.</text>
</comment>
<keyword evidence="3 8" id="KW-0479">Metal-binding</keyword>
<evidence type="ECO:0000256" key="1">
    <source>
        <dbReference type="ARBA" id="ARBA00022645"/>
    </source>
</evidence>
<evidence type="ECO:0000256" key="2">
    <source>
        <dbReference type="ARBA" id="ARBA00022670"/>
    </source>
</evidence>
<organism evidence="12 13">
    <name type="scientific">Tepidibacillus decaturensis</name>
    <dbReference type="NCBI Taxonomy" id="1413211"/>
    <lineage>
        <taxon>Bacteria</taxon>
        <taxon>Bacillati</taxon>
        <taxon>Bacillota</taxon>
        <taxon>Bacilli</taxon>
        <taxon>Bacillales</taxon>
        <taxon>Bacillaceae</taxon>
        <taxon>Tepidibacillus</taxon>
    </lineage>
</organism>
<dbReference type="STRING" id="1413211.U473_05815"/>
<dbReference type="Proteomes" id="UP000070352">
    <property type="component" value="Unassembled WGS sequence"/>
</dbReference>
<feature type="binding site" evidence="9">
    <location>
        <position position="270"/>
    </location>
    <ligand>
        <name>Zn(2+)</name>
        <dbReference type="ChEBI" id="CHEBI:29105"/>
        <note>catalytic</note>
    </ligand>
</feature>
<dbReference type="AlphaFoldDB" id="A0A135L3K7"/>
<feature type="coiled-coil region" evidence="11">
    <location>
        <begin position="65"/>
        <end position="92"/>
    </location>
</feature>
<comment type="function">
    <text evidence="8">Broad specificity carboxypetidase that releases amino acids sequentially from the C-terminus, including neutral, aromatic, polar and basic residues.</text>
</comment>
<evidence type="ECO:0000256" key="6">
    <source>
        <dbReference type="ARBA" id="ARBA00052755"/>
    </source>
</evidence>
<dbReference type="InterPro" id="IPR001333">
    <property type="entry name" value="Peptidase_M32_Taq"/>
</dbReference>
<dbReference type="GO" id="GO:0008270">
    <property type="term" value="F:zinc ion binding"/>
    <property type="evidence" value="ECO:0007669"/>
    <property type="project" value="UniProtKB-ARBA"/>
</dbReference>
<keyword evidence="4 8" id="KW-0378">Hydrolase</keyword>
<evidence type="ECO:0000256" key="11">
    <source>
        <dbReference type="SAM" id="Coils"/>
    </source>
</evidence>
<keyword evidence="2 8" id="KW-0645">Protease</keyword>
<protein>
    <recommendedName>
        <fullName evidence="8">Metal-dependent carboxypeptidase</fullName>
        <ecNumber evidence="8">3.4.17.19</ecNumber>
    </recommendedName>
</protein>
<keyword evidence="11" id="KW-0175">Coiled coil</keyword>
<dbReference type="EMBL" id="LSKU01000001">
    <property type="protein sequence ID" value="KXG43582.1"/>
    <property type="molecule type" value="Genomic_DNA"/>
</dbReference>
<proteinExistence type="inferred from homology"/>